<dbReference type="Proteomes" id="UP000299102">
    <property type="component" value="Unassembled WGS sequence"/>
</dbReference>
<gene>
    <name evidence="1" type="ORF">EVAR_52893_1</name>
</gene>
<dbReference type="AlphaFoldDB" id="A0A4C1YWQ1"/>
<comment type="caution">
    <text evidence="1">The sequence shown here is derived from an EMBL/GenBank/DDBJ whole genome shotgun (WGS) entry which is preliminary data.</text>
</comment>
<organism evidence="1 2">
    <name type="scientific">Eumeta variegata</name>
    <name type="common">Bagworm moth</name>
    <name type="synonym">Eumeta japonica</name>
    <dbReference type="NCBI Taxonomy" id="151549"/>
    <lineage>
        <taxon>Eukaryota</taxon>
        <taxon>Metazoa</taxon>
        <taxon>Ecdysozoa</taxon>
        <taxon>Arthropoda</taxon>
        <taxon>Hexapoda</taxon>
        <taxon>Insecta</taxon>
        <taxon>Pterygota</taxon>
        <taxon>Neoptera</taxon>
        <taxon>Endopterygota</taxon>
        <taxon>Lepidoptera</taxon>
        <taxon>Glossata</taxon>
        <taxon>Ditrysia</taxon>
        <taxon>Tineoidea</taxon>
        <taxon>Psychidae</taxon>
        <taxon>Oiketicinae</taxon>
        <taxon>Eumeta</taxon>
    </lineage>
</organism>
<protein>
    <submittedName>
        <fullName evidence="1">Uncharacterized protein</fullName>
    </submittedName>
</protein>
<dbReference type="EMBL" id="BGZK01001475">
    <property type="protein sequence ID" value="GBP80686.1"/>
    <property type="molecule type" value="Genomic_DNA"/>
</dbReference>
<keyword evidence="2" id="KW-1185">Reference proteome</keyword>
<proteinExistence type="predicted"/>
<reference evidence="1 2" key="1">
    <citation type="journal article" date="2019" name="Commun. Biol.">
        <title>The bagworm genome reveals a unique fibroin gene that provides high tensile strength.</title>
        <authorList>
            <person name="Kono N."/>
            <person name="Nakamura H."/>
            <person name="Ohtoshi R."/>
            <person name="Tomita M."/>
            <person name="Numata K."/>
            <person name="Arakawa K."/>
        </authorList>
    </citation>
    <scope>NUCLEOTIDE SEQUENCE [LARGE SCALE GENOMIC DNA]</scope>
</reference>
<name>A0A4C1YWQ1_EUMVA</name>
<sequence>MASSNFTAYSRPSCAERGVGRVIAFAKDGAGEETCYVVFSEGGMENPETESEWLRRLATNYISEVVRVEVFLRPKIGCHALRVPAAAGGRLFGSSRESDKGEGLNMKISLDRKSNLKLPACEEIASALSDDGGRTRPMISGRSPVNA</sequence>
<evidence type="ECO:0000313" key="2">
    <source>
        <dbReference type="Proteomes" id="UP000299102"/>
    </source>
</evidence>
<evidence type="ECO:0000313" key="1">
    <source>
        <dbReference type="EMBL" id="GBP80686.1"/>
    </source>
</evidence>
<accession>A0A4C1YWQ1</accession>